<feature type="compositionally biased region" description="Polar residues" evidence="1">
    <location>
        <begin position="41"/>
        <end position="50"/>
    </location>
</feature>
<dbReference type="EMBL" id="CAJOBR010033189">
    <property type="protein sequence ID" value="CAF5002148.1"/>
    <property type="molecule type" value="Genomic_DNA"/>
</dbReference>
<feature type="region of interest" description="Disordered" evidence="1">
    <location>
        <begin position="24"/>
        <end position="50"/>
    </location>
</feature>
<name>A0A822A6E3_9BILA</name>
<organism evidence="2 3">
    <name type="scientific">Rotaria socialis</name>
    <dbReference type="NCBI Taxonomy" id="392032"/>
    <lineage>
        <taxon>Eukaryota</taxon>
        <taxon>Metazoa</taxon>
        <taxon>Spiralia</taxon>
        <taxon>Gnathifera</taxon>
        <taxon>Rotifera</taxon>
        <taxon>Eurotatoria</taxon>
        <taxon>Bdelloidea</taxon>
        <taxon>Philodinida</taxon>
        <taxon>Philodinidae</taxon>
        <taxon>Rotaria</taxon>
    </lineage>
</organism>
<reference evidence="2" key="1">
    <citation type="submission" date="2021-02" db="EMBL/GenBank/DDBJ databases">
        <authorList>
            <person name="Nowell W R."/>
        </authorList>
    </citation>
    <scope>NUCLEOTIDE SEQUENCE</scope>
</reference>
<gene>
    <name evidence="2" type="ORF">QYT958_LOCUS38235</name>
</gene>
<proteinExistence type="predicted"/>
<dbReference type="Proteomes" id="UP000663848">
    <property type="component" value="Unassembled WGS sequence"/>
</dbReference>
<dbReference type="AlphaFoldDB" id="A0A822A6E3"/>
<feature type="non-terminal residue" evidence="2">
    <location>
        <position position="50"/>
    </location>
</feature>
<accession>A0A822A6E3</accession>
<protein>
    <submittedName>
        <fullName evidence="2">Uncharacterized protein</fullName>
    </submittedName>
</protein>
<comment type="caution">
    <text evidence="2">The sequence shown here is derived from an EMBL/GenBank/DDBJ whole genome shotgun (WGS) entry which is preliminary data.</text>
</comment>
<sequence length="50" mass="5876">MKKKDEYANENFLLERILNYGSRQDLQSSADTKTNKKRQRQSTVISPESQ</sequence>
<evidence type="ECO:0000313" key="2">
    <source>
        <dbReference type="EMBL" id="CAF5002148.1"/>
    </source>
</evidence>
<evidence type="ECO:0000313" key="3">
    <source>
        <dbReference type="Proteomes" id="UP000663848"/>
    </source>
</evidence>
<evidence type="ECO:0000256" key="1">
    <source>
        <dbReference type="SAM" id="MobiDB-lite"/>
    </source>
</evidence>